<comment type="caution">
    <text evidence="1">The sequence shown here is derived from an EMBL/GenBank/DDBJ whole genome shotgun (WGS) entry which is preliminary data.</text>
</comment>
<keyword evidence="2" id="KW-1185">Reference proteome</keyword>
<protein>
    <submittedName>
        <fullName evidence="1">Uncharacterized protein</fullName>
    </submittedName>
</protein>
<proteinExistence type="predicted"/>
<dbReference type="EMBL" id="QTSX02006571">
    <property type="protein sequence ID" value="KAJ9052996.1"/>
    <property type="molecule type" value="Genomic_DNA"/>
</dbReference>
<accession>A0ACC2RSD3</accession>
<name>A0ACC2RSD3_9FUNG</name>
<sequence>MKLLYVCCVLATWNPVEVSNAIKVYDVDRLLMLRRYMKWASGKNFIKYHYNTERLSREKVCHSVRGFIYTESHCFEKTMQRYLIDEAEYVGELVTSESENVNVVTPKVNLTKEIVSEYPIPINLNKSLNFIVPTVPCGFSYAYQATSNSNVSFTFQGKGFAFITFRPIYLVVSGVYTYNYDGLFYSSNEAAYNSFNIPVTLPDGSLDGIYELVGVYNRSTFA</sequence>
<dbReference type="Proteomes" id="UP001165960">
    <property type="component" value="Unassembled WGS sequence"/>
</dbReference>
<reference evidence="1" key="1">
    <citation type="submission" date="2022-04" db="EMBL/GenBank/DDBJ databases">
        <title>Genome of the entomopathogenic fungus Entomophthora muscae.</title>
        <authorList>
            <person name="Elya C."/>
            <person name="Lovett B.R."/>
            <person name="Lee E."/>
            <person name="Macias A.M."/>
            <person name="Hajek A.E."/>
            <person name="De Bivort B.L."/>
            <person name="Kasson M.T."/>
            <person name="De Fine Licht H.H."/>
            <person name="Stajich J.E."/>
        </authorList>
    </citation>
    <scope>NUCLEOTIDE SEQUENCE</scope>
    <source>
        <strain evidence="1">Berkeley</strain>
    </source>
</reference>
<evidence type="ECO:0000313" key="1">
    <source>
        <dbReference type="EMBL" id="KAJ9052996.1"/>
    </source>
</evidence>
<organism evidence="1 2">
    <name type="scientific">Entomophthora muscae</name>
    <dbReference type="NCBI Taxonomy" id="34485"/>
    <lineage>
        <taxon>Eukaryota</taxon>
        <taxon>Fungi</taxon>
        <taxon>Fungi incertae sedis</taxon>
        <taxon>Zoopagomycota</taxon>
        <taxon>Entomophthoromycotina</taxon>
        <taxon>Entomophthoromycetes</taxon>
        <taxon>Entomophthorales</taxon>
        <taxon>Entomophthoraceae</taxon>
        <taxon>Entomophthora</taxon>
    </lineage>
</organism>
<evidence type="ECO:0000313" key="2">
    <source>
        <dbReference type="Proteomes" id="UP001165960"/>
    </source>
</evidence>
<gene>
    <name evidence="1" type="ORF">DSO57_1028500</name>
</gene>